<dbReference type="InterPro" id="IPR038377">
    <property type="entry name" value="Na/Glc_symporter_sf"/>
</dbReference>
<name>A0A8H4RYH5_9HELO</name>
<keyword evidence="5 8" id="KW-0472">Membrane</keyword>
<evidence type="ECO:0000256" key="1">
    <source>
        <dbReference type="ARBA" id="ARBA00004141"/>
    </source>
</evidence>
<feature type="transmembrane region" description="Helical" evidence="8">
    <location>
        <begin position="231"/>
        <end position="247"/>
    </location>
</feature>
<dbReference type="PANTHER" id="PTHR46154">
    <property type="match status" value="1"/>
</dbReference>
<evidence type="ECO:0000256" key="4">
    <source>
        <dbReference type="ARBA" id="ARBA00022989"/>
    </source>
</evidence>
<dbReference type="GO" id="GO:0005886">
    <property type="term" value="C:plasma membrane"/>
    <property type="evidence" value="ECO:0007669"/>
    <property type="project" value="TreeGrafter"/>
</dbReference>
<feature type="transmembrane region" description="Helical" evidence="8">
    <location>
        <begin position="177"/>
        <end position="197"/>
    </location>
</feature>
<dbReference type="AlphaFoldDB" id="A0A8H4RYH5"/>
<feature type="transmembrane region" description="Helical" evidence="8">
    <location>
        <begin position="570"/>
        <end position="590"/>
    </location>
</feature>
<dbReference type="OrthoDB" id="6132759at2759"/>
<comment type="caution">
    <text evidence="9">The sequence shown here is derived from an EMBL/GenBank/DDBJ whole genome shotgun (WGS) entry which is preliminary data.</text>
</comment>
<dbReference type="CDD" id="cd11476">
    <property type="entry name" value="SLC5sbd_DUR3"/>
    <property type="match status" value="1"/>
</dbReference>
<evidence type="ECO:0000256" key="2">
    <source>
        <dbReference type="ARBA" id="ARBA00006434"/>
    </source>
</evidence>
<feature type="transmembrane region" description="Helical" evidence="8">
    <location>
        <begin position="371"/>
        <end position="396"/>
    </location>
</feature>
<dbReference type="PROSITE" id="PS50283">
    <property type="entry name" value="NA_SOLUT_SYMP_3"/>
    <property type="match status" value="1"/>
</dbReference>
<dbReference type="GO" id="GO:0015204">
    <property type="term" value="F:urea transmembrane transporter activity"/>
    <property type="evidence" value="ECO:0007669"/>
    <property type="project" value="InterPro"/>
</dbReference>
<dbReference type="Pfam" id="PF00474">
    <property type="entry name" value="SSF"/>
    <property type="match status" value="1"/>
</dbReference>
<evidence type="ECO:0000313" key="9">
    <source>
        <dbReference type="EMBL" id="KAF4637299.1"/>
    </source>
</evidence>
<evidence type="ECO:0000256" key="7">
    <source>
        <dbReference type="SAM" id="MobiDB-lite"/>
    </source>
</evidence>
<accession>A0A8H4RYH5</accession>
<comment type="subcellular location">
    <subcellularLocation>
        <location evidence="1">Membrane</location>
        <topology evidence="1">Multi-pass membrane protein</topology>
    </subcellularLocation>
</comment>
<dbReference type="EMBL" id="JAAMPI010000028">
    <property type="protein sequence ID" value="KAF4637299.1"/>
    <property type="molecule type" value="Genomic_DNA"/>
</dbReference>
<comment type="similarity">
    <text evidence="2 6">Belongs to the sodium:solute symporter (SSF) (TC 2.A.21) family.</text>
</comment>
<dbReference type="PANTHER" id="PTHR46154:SF2">
    <property type="entry name" value="SOLUTE SYMPORTER FAMILY TRANSPORTER (AFU_ORTHOLOGUE AFUA_6G03200)"/>
    <property type="match status" value="1"/>
</dbReference>
<feature type="transmembrane region" description="Helical" evidence="8">
    <location>
        <begin position="109"/>
        <end position="141"/>
    </location>
</feature>
<feature type="transmembrane region" description="Helical" evidence="8">
    <location>
        <begin position="68"/>
        <end position="88"/>
    </location>
</feature>
<proteinExistence type="inferred from homology"/>
<evidence type="ECO:0000313" key="10">
    <source>
        <dbReference type="Proteomes" id="UP000566819"/>
    </source>
</evidence>
<organism evidence="9 10">
    <name type="scientific">Cudoniella acicularis</name>
    <dbReference type="NCBI Taxonomy" id="354080"/>
    <lineage>
        <taxon>Eukaryota</taxon>
        <taxon>Fungi</taxon>
        <taxon>Dikarya</taxon>
        <taxon>Ascomycota</taxon>
        <taxon>Pezizomycotina</taxon>
        <taxon>Leotiomycetes</taxon>
        <taxon>Helotiales</taxon>
        <taxon>Tricladiaceae</taxon>
        <taxon>Cudoniella</taxon>
    </lineage>
</organism>
<feature type="region of interest" description="Disordered" evidence="7">
    <location>
        <begin position="508"/>
        <end position="532"/>
    </location>
</feature>
<feature type="transmembrane region" description="Helical" evidence="8">
    <location>
        <begin position="147"/>
        <end position="165"/>
    </location>
</feature>
<feature type="transmembrane region" description="Helical" evidence="8">
    <location>
        <begin position="268"/>
        <end position="293"/>
    </location>
</feature>
<dbReference type="InterPro" id="IPR031155">
    <property type="entry name" value="DUR"/>
</dbReference>
<dbReference type="Gene3D" id="1.20.1730.10">
    <property type="entry name" value="Sodium/glucose cotransporter"/>
    <property type="match status" value="1"/>
</dbReference>
<evidence type="ECO:0000256" key="3">
    <source>
        <dbReference type="ARBA" id="ARBA00022692"/>
    </source>
</evidence>
<evidence type="ECO:0000256" key="8">
    <source>
        <dbReference type="SAM" id="Phobius"/>
    </source>
</evidence>
<feature type="transmembrane region" description="Helical" evidence="8">
    <location>
        <begin position="430"/>
        <end position="450"/>
    </location>
</feature>
<sequence>MVEANFQVLSPGEGLTLIQNRYGKHNTFKSTEEFNAASRSVKPGVSAAGIVSSWTHASTLLTSCTLSYSYGAVGTFQTLFFAVAAFKIKEKSDSAYTFPEIVLRGHGKIAHIIYTFFGLVTNLINGSALAAGGCAVFSSLTGMNIGAAYWILPTIVTAYIVVGGLRATFICDYLHAIFLYVCIFAFMFQIYSINPSIGSSSALWHLLKEKSGSAATDSYNGSYMTIDSNDGLVTAATIFLGGFPAVWTDQAYWQRAIASQPGIAVKGYILGSFAWYAVPFAMPTTLGLAAAALTGTAGIPVKLSAKQVSAGLVGPAAATALVGKVSAGLMVVLLFMATTSSTSAESIAASSLVTFDIYKAYINPRASIKSLFWVSVFGLVIYGALLAAISCVFHSVGISLNWLIKIQGSFIGGGAIPMACALLWDRTSTFAVIVSPVIGLVRGLTSWMIATKMRSGTVNITTTSNTWSLLTGDCVSLGMGAVSIIVFSLLVPNKKKLAVVEGLEEPNALPSAPEKKGPGDQETAPDTEKHAGGRVIEENADAEELKPIKGEEYIAELALSPTEAKSQKRLALISLILGSLIFMISFLMALTEIDAVR</sequence>
<feature type="transmembrane region" description="Helical" evidence="8">
    <location>
        <begin position="470"/>
        <end position="491"/>
    </location>
</feature>
<feature type="transmembrane region" description="Helical" evidence="8">
    <location>
        <begin position="313"/>
        <end position="337"/>
    </location>
</feature>
<reference evidence="9 10" key="1">
    <citation type="submission" date="2020-03" db="EMBL/GenBank/DDBJ databases">
        <title>Draft Genome Sequence of Cudoniella acicularis.</title>
        <authorList>
            <person name="Buettner E."/>
            <person name="Kellner H."/>
        </authorList>
    </citation>
    <scope>NUCLEOTIDE SEQUENCE [LARGE SCALE GENOMIC DNA]</scope>
    <source>
        <strain evidence="9 10">DSM 108380</strain>
    </source>
</reference>
<evidence type="ECO:0000256" key="6">
    <source>
        <dbReference type="RuleBase" id="RU362091"/>
    </source>
</evidence>
<keyword evidence="10" id="KW-1185">Reference proteome</keyword>
<feature type="transmembrane region" description="Helical" evidence="8">
    <location>
        <begin position="402"/>
        <end position="423"/>
    </location>
</feature>
<dbReference type="InterPro" id="IPR001734">
    <property type="entry name" value="Na/solute_symporter"/>
</dbReference>
<dbReference type="Proteomes" id="UP000566819">
    <property type="component" value="Unassembled WGS sequence"/>
</dbReference>
<keyword evidence="3 8" id="KW-0812">Transmembrane</keyword>
<evidence type="ECO:0008006" key="11">
    <source>
        <dbReference type="Google" id="ProtNLM"/>
    </source>
</evidence>
<evidence type="ECO:0000256" key="5">
    <source>
        <dbReference type="ARBA" id="ARBA00023136"/>
    </source>
</evidence>
<protein>
    <recommendedName>
        <fullName evidence="11">Urea transporter</fullName>
    </recommendedName>
</protein>
<keyword evidence="4 8" id="KW-1133">Transmembrane helix</keyword>
<gene>
    <name evidence="9" type="ORF">G7Y89_g811</name>
</gene>